<dbReference type="CDD" id="cd00761">
    <property type="entry name" value="Glyco_tranf_GTA_type"/>
    <property type="match status" value="1"/>
</dbReference>
<dbReference type="HOGENOM" id="CLU_843719_0_0_5"/>
<dbReference type="Pfam" id="PF00535">
    <property type="entry name" value="Glycos_transf_2"/>
    <property type="match status" value="1"/>
</dbReference>
<dbReference type="AlphaFoldDB" id="G7ZJ75"/>
<dbReference type="SUPFAM" id="SSF53448">
    <property type="entry name" value="Nucleotide-diphospho-sugar transferases"/>
    <property type="match status" value="1"/>
</dbReference>
<accession>G7ZJ75</accession>
<organism evidence="2 3">
    <name type="scientific">Azospirillum lipoferum (strain 4B)</name>
    <dbReference type="NCBI Taxonomy" id="862719"/>
    <lineage>
        <taxon>Bacteria</taxon>
        <taxon>Pseudomonadati</taxon>
        <taxon>Pseudomonadota</taxon>
        <taxon>Alphaproteobacteria</taxon>
        <taxon>Rhodospirillales</taxon>
        <taxon>Azospirillaceae</taxon>
        <taxon>Azospirillum</taxon>
    </lineage>
</organism>
<keyword evidence="3" id="KW-1185">Reference proteome</keyword>
<dbReference type="InterPro" id="IPR029044">
    <property type="entry name" value="Nucleotide-diphossugar_trans"/>
</dbReference>
<sequence>MTPVTIIIPTMNRPDYIQRALSYYKDSGFDGCIIIGDSSKDEFAERIRGLVKYFENGNFRLRIFHYSHTVPLTGVWRALIAAVDTKYITYAGDDDLQIPSGMHAAVAFLEENPTYVAARCAMVEVSIGQEAPFGEIIEVSQKYLPDYDIDGAVHRFSTYAQMAISVQYGIYRTEAWRISYGIVPEPYLPYFGEEFIPCSISVVLGKIKSLPQLGAVQQSDGAGGVWKHRTIFDLIRAPEWPVLSRLFQAKQAELLTRIDRIVPADAERLVEQILWWHVNMLMEHHYKLKYGQPPVIPRESDSAFLISLERSSEFTLVRDVFRRKRNVPC</sequence>
<dbReference type="OrthoDB" id="7301109at2"/>
<evidence type="ECO:0000313" key="2">
    <source>
        <dbReference type="EMBL" id="CBS91655.1"/>
    </source>
</evidence>
<dbReference type="InterPro" id="IPR001173">
    <property type="entry name" value="Glyco_trans_2-like"/>
</dbReference>
<dbReference type="EMBL" id="FQ311874">
    <property type="protein sequence ID" value="CBS91655.1"/>
    <property type="molecule type" value="Genomic_DNA"/>
</dbReference>
<geneLocation type="plasmid" evidence="2 3">
    <name>AZO_p6</name>
</geneLocation>
<dbReference type="KEGG" id="ali:AZOLI_p60259"/>
<dbReference type="InterPro" id="IPR031042">
    <property type="entry name" value="Glyco_TIGR04440"/>
</dbReference>
<keyword evidence="2" id="KW-0614">Plasmid</keyword>
<proteinExistence type="predicted"/>
<dbReference type="Gene3D" id="3.90.550.10">
    <property type="entry name" value="Spore Coat Polysaccharide Biosynthesis Protein SpsA, Chain A"/>
    <property type="match status" value="1"/>
</dbReference>
<feature type="domain" description="Glycosyltransferase 2-like" evidence="1">
    <location>
        <begin position="5"/>
        <end position="120"/>
    </location>
</feature>
<dbReference type="RefSeq" id="WP_014190074.1">
    <property type="nucleotide sequence ID" value="NC_016588.1"/>
</dbReference>
<name>G7ZJ75_AZOL4</name>
<gene>
    <name evidence="2" type="ordered locus">AZOLI_p60259</name>
</gene>
<reference evidence="3" key="1">
    <citation type="journal article" date="2011" name="PLoS Genet.">
        <title>Azospirillum genomes reveal transition of bacteria from aquatic to terrestrial environments.</title>
        <authorList>
            <person name="Wisniewski-Dye F."/>
            <person name="Borziak K."/>
            <person name="Khalsa-Moyers G."/>
            <person name="Alexandre G."/>
            <person name="Sukharnikov L.O."/>
            <person name="Wuichet K."/>
            <person name="Hurst G.B."/>
            <person name="McDonald W.H."/>
            <person name="Robertson J.S."/>
            <person name="Barbe V."/>
            <person name="Calteau A."/>
            <person name="Rouy Z."/>
            <person name="Mangenot S."/>
            <person name="Prigent-Combaret C."/>
            <person name="Normand P."/>
            <person name="Boyer M."/>
            <person name="Siguier P."/>
            <person name="Dessaux Y."/>
            <person name="Elmerich C."/>
            <person name="Condemine G."/>
            <person name="Krishnen G."/>
            <person name="Kennedy I."/>
            <person name="Paterson A.H."/>
            <person name="Gonzalez V."/>
            <person name="Mavingui P."/>
            <person name="Zhulin I.B."/>
        </authorList>
    </citation>
    <scope>NUCLEOTIDE SEQUENCE [LARGE SCALE GENOMIC DNA]</scope>
    <source>
        <strain evidence="3">4B</strain>
    </source>
</reference>
<evidence type="ECO:0000313" key="3">
    <source>
        <dbReference type="Proteomes" id="UP000005667"/>
    </source>
</evidence>
<dbReference type="NCBIfam" id="TIGR04440">
    <property type="entry name" value="glyco_TIGR04440"/>
    <property type="match status" value="1"/>
</dbReference>
<evidence type="ECO:0000259" key="1">
    <source>
        <dbReference type="Pfam" id="PF00535"/>
    </source>
</evidence>
<protein>
    <recommendedName>
        <fullName evidence="1">Glycosyltransferase 2-like domain-containing protein</fullName>
    </recommendedName>
</protein>
<dbReference type="Proteomes" id="UP000005667">
    <property type="component" value="Plasmid AZO_p6"/>
</dbReference>